<evidence type="ECO:0000256" key="1">
    <source>
        <dbReference type="ARBA" id="ARBA00004141"/>
    </source>
</evidence>
<comment type="caution">
    <text evidence="8">The sequence shown here is derived from an EMBL/GenBank/DDBJ whole genome shotgun (WGS) entry which is preliminary data.</text>
</comment>
<proteinExistence type="predicted"/>
<evidence type="ECO:0000259" key="7">
    <source>
        <dbReference type="Pfam" id="PF05140"/>
    </source>
</evidence>
<gene>
    <name evidence="8" type="ORF">EII34_07445</name>
</gene>
<comment type="subcellular location">
    <subcellularLocation>
        <location evidence="1">Membrane</location>
        <topology evidence="1">Multi-pass membrane protein</topology>
    </subcellularLocation>
</comment>
<evidence type="ECO:0000313" key="9">
    <source>
        <dbReference type="Proteomes" id="UP000280819"/>
    </source>
</evidence>
<reference evidence="8 9" key="1">
    <citation type="submission" date="2018-11" db="EMBL/GenBank/DDBJ databases">
        <title>Genomes From Bacteria Associated with the Canine Oral Cavity: a Test Case for Automated Genome-Based Taxonomic Assignment.</title>
        <authorList>
            <person name="Coil D.A."/>
            <person name="Jospin G."/>
            <person name="Darling A.E."/>
            <person name="Wallis C."/>
            <person name="Davis I.J."/>
            <person name="Harris S."/>
            <person name="Eisen J.A."/>
            <person name="Holcombe L.J."/>
            <person name="O'Flynn C."/>
        </authorList>
    </citation>
    <scope>NUCLEOTIDE SEQUENCE [LARGE SCALE GENOMIC DNA]</scope>
    <source>
        <strain evidence="8 9">OH887_COT-365</strain>
    </source>
</reference>
<accession>A0A3P1T6Z8</accession>
<dbReference type="GO" id="GO:0016020">
    <property type="term" value="C:membrane"/>
    <property type="evidence" value="ECO:0007669"/>
    <property type="project" value="UniProtKB-SubCell"/>
</dbReference>
<dbReference type="InterPro" id="IPR007816">
    <property type="entry name" value="ResB-like_domain"/>
</dbReference>
<feature type="transmembrane region" description="Helical" evidence="6">
    <location>
        <begin position="411"/>
        <end position="429"/>
    </location>
</feature>
<feature type="transmembrane region" description="Helical" evidence="6">
    <location>
        <begin position="190"/>
        <end position="212"/>
    </location>
</feature>
<evidence type="ECO:0000256" key="6">
    <source>
        <dbReference type="SAM" id="Phobius"/>
    </source>
</evidence>
<evidence type="ECO:0000256" key="2">
    <source>
        <dbReference type="ARBA" id="ARBA00022692"/>
    </source>
</evidence>
<dbReference type="Proteomes" id="UP000280819">
    <property type="component" value="Unassembled WGS sequence"/>
</dbReference>
<keyword evidence="2 6" id="KW-0812">Transmembrane</keyword>
<evidence type="ECO:0000256" key="5">
    <source>
        <dbReference type="ARBA" id="ARBA00023136"/>
    </source>
</evidence>
<keyword evidence="5 6" id="KW-0472">Membrane</keyword>
<keyword evidence="4 6" id="KW-1133">Transmembrane helix</keyword>
<dbReference type="PANTHER" id="PTHR31566">
    <property type="entry name" value="CYTOCHROME C BIOGENESIS PROTEIN CCS1, CHLOROPLASTIC"/>
    <property type="match status" value="1"/>
</dbReference>
<dbReference type="Pfam" id="PF05140">
    <property type="entry name" value="ResB"/>
    <property type="match status" value="1"/>
</dbReference>
<dbReference type="OrthoDB" id="9770923at2"/>
<feature type="transmembrane region" description="Helical" evidence="6">
    <location>
        <begin position="93"/>
        <end position="116"/>
    </location>
</feature>
<evidence type="ECO:0000256" key="4">
    <source>
        <dbReference type="ARBA" id="ARBA00022989"/>
    </source>
</evidence>
<dbReference type="InterPro" id="IPR023494">
    <property type="entry name" value="Cyt_c_bgen_Ccs1/CcsB/ResB"/>
</dbReference>
<dbReference type="EMBL" id="RQZG01000007">
    <property type="protein sequence ID" value="RRD05164.1"/>
    <property type="molecule type" value="Genomic_DNA"/>
</dbReference>
<dbReference type="AlphaFoldDB" id="A0A3P1T6Z8"/>
<evidence type="ECO:0000256" key="3">
    <source>
        <dbReference type="ARBA" id="ARBA00022748"/>
    </source>
</evidence>
<dbReference type="PANTHER" id="PTHR31566:SF0">
    <property type="entry name" value="CYTOCHROME C BIOGENESIS PROTEIN CCS1, CHLOROPLASTIC"/>
    <property type="match status" value="1"/>
</dbReference>
<name>A0A3P1T6Z8_9ACTN</name>
<dbReference type="GO" id="GO:0017004">
    <property type="term" value="P:cytochrome complex assembly"/>
    <property type="evidence" value="ECO:0007669"/>
    <property type="project" value="UniProtKB-KW"/>
</dbReference>
<protein>
    <submittedName>
        <fullName evidence="8">Cytochrome c biogenesis protein</fullName>
    </submittedName>
</protein>
<feature type="transmembrane region" description="Helical" evidence="6">
    <location>
        <begin position="37"/>
        <end position="56"/>
    </location>
</feature>
<dbReference type="RefSeq" id="WP_124844480.1">
    <property type="nucleotide sequence ID" value="NZ_JAUNKP010000006.1"/>
</dbReference>
<keyword evidence="3" id="KW-0201">Cytochrome c-type biogenesis</keyword>
<feature type="domain" description="ResB-like" evidence="7">
    <location>
        <begin position="38"/>
        <end position="456"/>
    </location>
</feature>
<organism evidence="8 9">
    <name type="scientific">Arachnia propionica</name>
    <dbReference type="NCBI Taxonomy" id="1750"/>
    <lineage>
        <taxon>Bacteria</taxon>
        <taxon>Bacillati</taxon>
        <taxon>Actinomycetota</taxon>
        <taxon>Actinomycetes</taxon>
        <taxon>Propionibacteriales</taxon>
        <taxon>Propionibacteriaceae</taxon>
        <taxon>Arachnia</taxon>
    </lineage>
</organism>
<sequence length="485" mass="53174">MTDQNRRTGAVDGLDGPLDVSPARILHGINALLYNKAFGLVLILLTGLLSFIGVLLPQKPPGVADDPERQAAWLDTVRETVGGWTPVLDALGFFTMFSSVPFLIVMGLLAASIIACTAHRVPILWKAARHPHTRVKDRFFDVAGLRTRFPSREGVDETIQVVIADARRHGMRAVVDDRGPGRSVYLDRNAWMPFGTAVAHVAFVVIMAGFVVSTLTGFRDDQFTLTVGHPREVGHGTTLVAEAREFRDTYYDNGAPKDYVADLVLRDGDRVVAEQEVRINSPLGHDGVMFHQAYFGVAAVMQVSDASGTVVLDGGVPLEWSTQDKMFTYGHVPLSDGTVLYVIGAASGRTGTGIAPGQVKIELYQGEQTTPIASSLLDMGVATKVGQHTFTFVREQQFTGMIVRRDPGAPIVWVGFTLLVVGTCMTMFFRHQRLWVRVTEDEQGTLVRMASPDRRDSGFTRFVTDLVERVSTRLASTDERKVTDD</sequence>
<evidence type="ECO:0000313" key="8">
    <source>
        <dbReference type="EMBL" id="RRD05164.1"/>
    </source>
</evidence>